<dbReference type="EMBL" id="QGKV02000649">
    <property type="protein sequence ID" value="KAF3576459.1"/>
    <property type="molecule type" value="Genomic_DNA"/>
</dbReference>
<dbReference type="Proteomes" id="UP000266723">
    <property type="component" value="Unassembled WGS sequence"/>
</dbReference>
<gene>
    <name evidence="1" type="ORF">DY000_02031171</name>
</gene>
<proteinExistence type="predicted"/>
<organism evidence="1 2">
    <name type="scientific">Brassica cretica</name>
    <name type="common">Mustard</name>
    <dbReference type="NCBI Taxonomy" id="69181"/>
    <lineage>
        <taxon>Eukaryota</taxon>
        <taxon>Viridiplantae</taxon>
        <taxon>Streptophyta</taxon>
        <taxon>Embryophyta</taxon>
        <taxon>Tracheophyta</taxon>
        <taxon>Spermatophyta</taxon>
        <taxon>Magnoliopsida</taxon>
        <taxon>eudicotyledons</taxon>
        <taxon>Gunneridae</taxon>
        <taxon>Pentapetalae</taxon>
        <taxon>rosids</taxon>
        <taxon>malvids</taxon>
        <taxon>Brassicales</taxon>
        <taxon>Brassicaceae</taxon>
        <taxon>Brassiceae</taxon>
        <taxon>Brassica</taxon>
    </lineage>
</organism>
<sequence>MGEDWSIRPFGYSFPGSMYPDVCTVIVELVGDDELQVGEFGRLVVDLAEAPFRMYAGQSGTWHYQSVRYGQKSEPRLKYSERPNLHAGLVSRTDPQTGAHHLVSWEVLRTLASSMARPYYSMISSFM</sequence>
<comment type="caution">
    <text evidence="1">The sequence shown here is derived from an EMBL/GenBank/DDBJ whole genome shotgun (WGS) entry which is preliminary data.</text>
</comment>
<reference evidence="1 2" key="1">
    <citation type="journal article" date="2020" name="BMC Genomics">
        <title>Intraspecific diversification of the crop wild relative Brassica cretica Lam. using demographic model selection.</title>
        <authorList>
            <person name="Kioukis A."/>
            <person name="Michalopoulou V.A."/>
            <person name="Briers L."/>
            <person name="Pirintsos S."/>
            <person name="Studholme D.J."/>
            <person name="Pavlidis P."/>
            <person name="Sarris P.F."/>
        </authorList>
    </citation>
    <scope>NUCLEOTIDE SEQUENCE [LARGE SCALE GENOMIC DNA]</scope>
    <source>
        <strain evidence="2">cv. PFS-1207/04</strain>
    </source>
</reference>
<evidence type="ECO:0000313" key="1">
    <source>
        <dbReference type="EMBL" id="KAF3576459.1"/>
    </source>
</evidence>
<evidence type="ECO:0000313" key="2">
    <source>
        <dbReference type="Proteomes" id="UP000266723"/>
    </source>
</evidence>
<name>A0ABQ7DFT7_BRACR</name>
<accession>A0ABQ7DFT7</accession>
<keyword evidence="2" id="KW-1185">Reference proteome</keyword>
<protein>
    <submittedName>
        <fullName evidence="1">Uncharacterized protein</fullName>
    </submittedName>
</protein>